<evidence type="ECO:0000256" key="1">
    <source>
        <dbReference type="SAM" id="MobiDB-lite"/>
    </source>
</evidence>
<protein>
    <submittedName>
        <fullName evidence="2">Uncharacterized protein</fullName>
    </submittedName>
</protein>
<dbReference type="EMBL" id="GGEC01010365">
    <property type="protein sequence ID" value="MBW90848.1"/>
    <property type="molecule type" value="Transcribed_RNA"/>
</dbReference>
<proteinExistence type="predicted"/>
<accession>A0A2P2JBJ7</accession>
<organism evidence="2">
    <name type="scientific">Rhizophora mucronata</name>
    <name type="common">Asiatic mangrove</name>
    <dbReference type="NCBI Taxonomy" id="61149"/>
    <lineage>
        <taxon>Eukaryota</taxon>
        <taxon>Viridiplantae</taxon>
        <taxon>Streptophyta</taxon>
        <taxon>Embryophyta</taxon>
        <taxon>Tracheophyta</taxon>
        <taxon>Spermatophyta</taxon>
        <taxon>Magnoliopsida</taxon>
        <taxon>eudicotyledons</taxon>
        <taxon>Gunneridae</taxon>
        <taxon>Pentapetalae</taxon>
        <taxon>rosids</taxon>
        <taxon>fabids</taxon>
        <taxon>Malpighiales</taxon>
        <taxon>Rhizophoraceae</taxon>
        <taxon>Rhizophora</taxon>
    </lineage>
</organism>
<name>A0A2P2JBJ7_RHIMU</name>
<sequence length="21" mass="2243">MKKIKHPGAALTLSPQGKHIS</sequence>
<evidence type="ECO:0000313" key="2">
    <source>
        <dbReference type="EMBL" id="MBW90848.1"/>
    </source>
</evidence>
<feature type="region of interest" description="Disordered" evidence="1">
    <location>
        <begin position="1"/>
        <end position="21"/>
    </location>
</feature>
<reference evidence="2" key="1">
    <citation type="submission" date="2018-02" db="EMBL/GenBank/DDBJ databases">
        <title>Rhizophora mucronata_Transcriptome.</title>
        <authorList>
            <person name="Meera S.P."/>
            <person name="Sreeshan A."/>
            <person name="Augustine A."/>
        </authorList>
    </citation>
    <scope>NUCLEOTIDE SEQUENCE</scope>
    <source>
        <tissue evidence="2">Leaf</tissue>
    </source>
</reference>
<dbReference type="AlphaFoldDB" id="A0A2P2JBJ7"/>